<feature type="compositionally biased region" description="Polar residues" evidence="1">
    <location>
        <begin position="608"/>
        <end position="619"/>
    </location>
</feature>
<evidence type="ECO:0000256" key="1">
    <source>
        <dbReference type="SAM" id="MobiDB-lite"/>
    </source>
</evidence>
<dbReference type="OrthoDB" id="7883851at2759"/>
<organism evidence="2 3">
    <name type="scientific">Drosophila hydei</name>
    <name type="common">Fruit fly</name>
    <dbReference type="NCBI Taxonomy" id="7224"/>
    <lineage>
        <taxon>Eukaryota</taxon>
        <taxon>Metazoa</taxon>
        <taxon>Ecdysozoa</taxon>
        <taxon>Arthropoda</taxon>
        <taxon>Hexapoda</taxon>
        <taxon>Insecta</taxon>
        <taxon>Pterygota</taxon>
        <taxon>Neoptera</taxon>
        <taxon>Endopterygota</taxon>
        <taxon>Diptera</taxon>
        <taxon>Brachycera</taxon>
        <taxon>Muscomorpha</taxon>
        <taxon>Ephydroidea</taxon>
        <taxon>Drosophilidae</taxon>
        <taxon>Drosophila</taxon>
    </lineage>
</organism>
<feature type="compositionally biased region" description="Low complexity" evidence="1">
    <location>
        <begin position="148"/>
        <end position="157"/>
    </location>
</feature>
<feature type="compositionally biased region" description="Polar residues" evidence="1">
    <location>
        <begin position="557"/>
        <end position="568"/>
    </location>
</feature>
<feature type="compositionally biased region" description="Basic and acidic residues" evidence="1">
    <location>
        <begin position="586"/>
        <end position="596"/>
    </location>
</feature>
<feature type="compositionally biased region" description="Basic and acidic residues" evidence="1">
    <location>
        <begin position="569"/>
        <end position="579"/>
    </location>
</feature>
<gene>
    <name evidence="3" type="primary">LOC111599473</name>
</gene>
<dbReference type="Proteomes" id="UP000504633">
    <property type="component" value="Unplaced"/>
</dbReference>
<feature type="compositionally biased region" description="Basic and acidic residues" evidence="1">
    <location>
        <begin position="670"/>
        <end position="679"/>
    </location>
</feature>
<accession>A0A6J2SW52</accession>
<keyword evidence="2" id="KW-1185">Reference proteome</keyword>
<dbReference type="AlphaFoldDB" id="A0A6J2SW52"/>
<protein>
    <submittedName>
        <fullName evidence="3">Uncharacterized protein LOC111599473</fullName>
    </submittedName>
</protein>
<feature type="compositionally biased region" description="Basic and acidic residues" evidence="1">
    <location>
        <begin position="535"/>
        <end position="545"/>
    </location>
</feature>
<feature type="compositionally biased region" description="Basic and acidic residues" evidence="1">
    <location>
        <begin position="620"/>
        <end position="630"/>
    </location>
</feature>
<evidence type="ECO:0000313" key="3">
    <source>
        <dbReference type="RefSeq" id="XP_030080395.1"/>
    </source>
</evidence>
<feature type="region of interest" description="Disordered" evidence="1">
    <location>
        <begin position="492"/>
        <end position="697"/>
    </location>
</feature>
<name>A0A6J2SW52_DROHY</name>
<dbReference type="OMA" id="YTQNEPL"/>
<dbReference type="KEGG" id="dhe:111599473"/>
<evidence type="ECO:0000313" key="2">
    <source>
        <dbReference type="Proteomes" id="UP000504633"/>
    </source>
</evidence>
<proteinExistence type="predicted"/>
<feature type="region of interest" description="Disordered" evidence="1">
    <location>
        <begin position="100"/>
        <end position="177"/>
    </location>
</feature>
<dbReference type="GeneID" id="111599473"/>
<feature type="compositionally biased region" description="Polar residues" evidence="1">
    <location>
        <begin position="644"/>
        <end position="668"/>
    </location>
</feature>
<reference evidence="3" key="1">
    <citation type="submission" date="2025-08" db="UniProtKB">
        <authorList>
            <consortium name="RefSeq"/>
        </authorList>
    </citation>
    <scope>IDENTIFICATION</scope>
    <source>
        <strain evidence="3">15085-1641.00</strain>
        <tissue evidence="3">Whole body</tissue>
    </source>
</reference>
<sequence length="793" mass="87461">MFLDEYCEPFNPFNIGPVESKGYNYVAASTPTYPPPVYATWPQPKEHVNRSVSRATMRKSQSEVLKKNRSLLGEVTDSNAINKEMSASKKQLAEEVRYHIGGKSKSSRSLVQHSSKSNHREKRETKLSSSWMSRRENAGGHSNFTGLSRRSQGSRSSFQPELTSGARSQSTIRGKDSRVLRPIHVLNRVTPSMKQVAESIKRDLDESTRLTQVLVARAAELSKRLEDEELHGSNQGLSLDAEHQSKCHQPCFISSAVVSWNTLAGLFFKNIANMFMNEMGVLFNPFSVGPSQSQCCSYKKPSSTIYPQPLYETWPPKGYNMRSISKDSLAQQNDIGVIKSQRGEVSISKAINEEMTAAKQSVIDEGRINAGLQPKSAAPETDDSKSSLNVIMPIKKTDLDSKASSVSVSDIPSVAPSGMSANKSNFNQHRDNMSMPSHFSKRTESNITLTAKPNLNTIKKNAEANQSSVSHNRTGAGGIEEKLHGDSVSMAANAAQADNASRVSGRSDNISRVSIRSKANDRQADSISRASVRSKATDRQADNKSRVSVKSKVTEPQADNISRVSLSSKAKDHNEDNKSRVSIKSKGPDHETDNKSRVSVKSKATDPQADNISRISANSKAKEINEDNKSRISVMSKANERNTDNLSRVSVKSNATNQADNRSHVSVRSKTKDQNEDNVSRVSIKSKTNEDGADNVSVKSKANDSAAAPVCFDGSRASVRDVAAYIKKEMQMSMTTTKALCEKAAQLSDRLRAGNELKHNRFHSLIRMYTQNEPLKRCREDRMSFWFKDAVLS</sequence>
<dbReference type="RefSeq" id="XP_030080395.1">
    <property type="nucleotide sequence ID" value="XM_030224535.1"/>
</dbReference>
<feature type="compositionally biased region" description="Polar residues" evidence="1">
    <location>
        <begin position="158"/>
        <end position="172"/>
    </location>
</feature>
<feature type="compositionally biased region" description="Polar residues" evidence="1">
    <location>
        <begin position="501"/>
        <end position="514"/>
    </location>
</feature>